<dbReference type="EMBL" id="QPIW01000002">
    <property type="protein sequence ID" value="RDB07402.1"/>
    <property type="molecule type" value="Genomic_DNA"/>
</dbReference>
<protein>
    <submittedName>
        <fullName evidence="1">Uncharacterized protein</fullName>
    </submittedName>
</protein>
<evidence type="ECO:0000313" key="1">
    <source>
        <dbReference type="EMBL" id="RDB07402.1"/>
    </source>
</evidence>
<comment type="caution">
    <text evidence="1">The sequence shown here is derived from an EMBL/GenBank/DDBJ whole genome shotgun (WGS) entry which is preliminary data.</text>
</comment>
<gene>
    <name evidence="1" type="ORF">DVG78_05210</name>
</gene>
<organism evidence="1 2">
    <name type="scientific">Runella aurantiaca</name>
    <dbReference type="NCBI Taxonomy" id="2282308"/>
    <lineage>
        <taxon>Bacteria</taxon>
        <taxon>Pseudomonadati</taxon>
        <taxon>Bacteroidota</taxon>
        <taxon>Cytophagia</taxon>
        <taxon>Cytophagales</taxon>
        <taxon>Spirosomataceae</taxon>
        <taxon>Runella</taxon>
    </lineage>
</organism>
<name>A0A369IEB9_9BACT</name>
<dbReference type="Proteomes" id="UP000253141">
    <property type="component" value="Unassembled WGS sequence"/>
</dbReference>
<evidence type="ECO:0000313" key="2">
    <source>
        <dbReference type="Proteomes" id="UP000253141"/>
    </source>
</evidence>
<dbReference type="RefSeq" id="WP_114459975.1">
    <property type="nucleotide sequence ID" value="NZ_QPIW01000002.1"/>
</dbReference>
<proteinExistence type="predicted"/>
<sequence length="162" mass="19179">MENTLNGANSLSQVRFTYMSKEISQSEIKMPIMVFLDTDMFIKNDEKFIVRKSSVPFYNSNHVTIIDSAGKMFNVDSIELIGTMIWWHFFKNGFYDYYNAYIRVKDVREISLKEFKGKILLFIEQNPRYGWSRVAKISQIKNSVNYATSFQQLISYFKYFEA</sequence>
<accession>A0A369IEB9</accession>
<reference evidence="1 2" key="1">
    <citation type="submission" date="2018-07" db="EMBL/GenBank/DDBJ databases">
        <title>Genome analysis of Runella aurantiaca.</title>
        <authorList>
            <person name="Yang X."/>
        </authorList>
    </citation>
    <scope>NUCLEOTIDE SEQUENCE [LARGE SCALE GENOMIC DNA]</scope>
    <source>
        <strain evidence="1 2">YX9</strain>
    </source>
</reference>
<keyword evidence="2" id="KW-1185">Reference proteome</keyword>
<dbReference type="AlphaFoldDB" id="A0A369IEB9"/>